<dbReference type="GO" id="GO:0004615">
    <property type="term" value="F:phosphomannomutase activity"/>
    <property type="evidence" value="ECO:0007669"/>
    <property type="project" value="TreeGrafter"/>
</dbReference>
<evidence type="ECO:0000259" key="8">
    <source>
        <dbReference type="Pfam" id="PF00408"/>
    </source>
</evidence>
<sequence>MGMIQSVSGARGRVGEDFTAEACFKLAAAFGNFLPKGPVLIGRDSRPSGKTARQSVAAGLLLTGHQVVDLGLVPTPAVGFAVPVLKARGAVVITASHNPAEWNGLKFLDDRGLYLGPESLRSVYAPDRTTDPAGRGSGDESVPADILNDYLDAVVEQVDLRLLKKRRLKVVVDAVNGAAGYPAARLLERLGAEFFLLNGEPTGLFTHPPEPRPEHLGQLAEEVRRREADLGLALDPDGDRLALISESGIPLSEELTLAFCVEAVLEKKPGGVVTNLSTSQMVEEIAARFAVPFERTPVGEFFVARRMLELDAVIGGEGNGGVILPACHPGRDGLVAAALLLELLARRNEPVSRLAARLDRFCLLKERVEIVGGRPPEPDRLKLDALFNGIQPDTRDGLRYSGPGWWCHIRVSNTEPIVRILAEAADREAAARIVEGVRGLLRS</sequence>
<evidence type="ECO:0000256" key="4">
    <source>
        <dbReference type="ARBA" id="ARBA00022723"/>
    </source>
</evidence>
<evidence type="ECO:0000256" key="6">
    <source>
        <dbReference type="ARBA" id="ARBA00023235"/>
    </source>
</evidence>
<feature type="domain" description="Alpha-D-phosphohexomutase alpha/beta/alpha" evidence="9">
    <location>
        <begin position="7"/>
        <end position="124"/>
    </location>
</feature>
<dbReference type="Gene3D" id="3.40.120.10">
    <property type="entry name" value="Alpha-D-Glucose-1,6-Bisphosphate, subunit A, domain 3"/>
    <property type="match status" value="3"/>
</dbReference>
<dbReference type="InterPro" id="IPR005841">
    <property type="entry name" value="Alpha-D-phosphohexomutase_SF"/>
</dbReference>
<evidence type="ECO:0000256" key="2">
    <source>
        <dbReference type="ARBA" id="ARBA00010231"/>
    </source>
</evidence>
<accession>A0A1V5MIJ1</accession>
<dbReference type="Pfam" id="PF02880">
    <property type="entry name" value="PGM_PMM_III"/>
    <property type="match status" value="1"/>
</dbReference>
<dbReference type="GO" id="GO:0006048">
    <property type="term" value="P:UDP-N-acetylglucosamine biosynthetic process"/>
    <property type="evidence" value="ECO:0007669"/>
    <property type="project" value="TreeGrafter"/>
</dbReference>
<dbReference type="GO" id="GO:0005829">
    <property type="term" value="C:cytosol"/>
    <property type="evidence" value="ECO:0007669"/>
    <property type="project" value="TreeGrafter"/>
</dbReference>
<comment type="caution">
    <text evidence="12">The sequence shown here is derived from an EMBL/GenBank/DDBJ whole genome shotgun (WGS) entry which is preliminary data.</text>
</comment>
<dbReference type="Gene3D" id="3.30.310.50">
    <property type="entry name" value="Alpha-D-phosphohexomutase, C-terminal domain"/>
    <property type="match status" value="1"/>
</dbReference>
<evidence type="ECO:0000256" key="3">
    <source>
        <dbReference type="ARBA" id="ARBA00022553"/>
    </source>
</evidence>
<feature type="domain" description="Alpha-D-phosphohexomutase alpha/beta/alpha" evidence="11">
    <location>
        <begin position="256"/>
        <end position="358"/>
    </location>
</feature>
<protein>
    <submittedName>
        <fullName evidence="12">Phosphoglucosamine mutase</fullName>
        <ecNumber evidence="12">5.4.2.10</ecNumber>
    </submittedName>
</protein>
<keyword evidence="4 7" id="KW-0479">Metal-binding</keyword>
<feature type="domain" description="Alpha-D-phosphohexomutase C-terminal" evidence="8">
    <location>
        <begin position="387"/>
        <end position="438"/>
    </location>
</feature>
<evidence type="ECO:0000313" key="12">
    <source>
        <dbReference type="EMBL" id="OPZ93064.1"/>
    </source>
</evidence>
<organism evidence="12">
    <name type="scientific">candidate division TA06 bacterium ADurb.Bin417</name>
    <dbReference type="NCBI Taxonomy" id="1852828"/>
    <lineage>
        <taxon>Bacteria</taxon>
        <taxon>Bacteria division TA06</taxon>
    </lineage>
</organism>
<dbReference type="PRINTS" id="PR00509">
    <property type="entry name" value="PGMPMM"/>
</dbReference>
<dbReference type="Pfam" id="PF00408">
    <property type="entry name" value="PGM_PMM_IV"/>
    <property type="match status" value="1"/>
</dbReference>
<dbReference type="EMBL" id="MWAK01000047">
    <property type="protein sequence ID" value="OPZ93064.1"/>
    <property type="molecule type" value="Genomic_DNA"/>
</dbReference>
<evidence type="ECO:0000259" key="10">
    <source>
        <dbReference type="Pfam" id="PF02879"/>
    </source>
</evidence>
<dbReference type="InterPro" id="IPR005844">
    <property type="entry name" value="A-D-PHexomutase_a/b/a-I"/>
</dbReference>
<dbReference type="InterPro" id="IPR050060">
    <property type="entry name" value="Phosphoglucosamine_mutase"/>
</dbReference>
<keyword evidence="6 12" id="KW-0413">Isomerase</keyword>
<dbReference type="GO" id="GO:0000287">
    <property type="term" value="F:magnesium ion binding"/>
    <property type="evidence" value="ECO:0007669"/>
    <property type="project" value="InterPro"/>
</dbReference>
<dbReference type="InterPro" id="IPR016066">
    <property type="entry name" value="A-D-PHexomutase_CS"/>
</dbReference>
<dbReference type="SUPFAM" id="SSF55957">
    <property type="entry name" value="Phosphoglucomutase, C-terminal domain"/>
    <property type="match status" value="1"/>
</dbReference>
<evidence type="ECO:0000256" key="7">
    <source>
        <dbReference type="RuleBase" id="RU004326"/>
    </source>
</evidence>
<dbReference type="InterPro" id="IPR005846">
    <property type="entry name" value="A-D-PHexomutase_a/b/a-III"/>
</dbReference>
<dbReference type="InterPro" id="IPR016055">
    <property type="entry name" value="A-D-PHexomutase_a/b/a-I/II/III"/>
</dbReference>
<gene>
    <name evidence="12" type="primary">glmM</name>
    <name evidence="12" type="ORF">BWY73_00503</name>
</gene>
<evidence type="ECO:0000256" key="5">
    <source>
        <dbReference type="ARBA" id="ARBA00022842"/>
    </source>
</evidence>
<dbReference type="InterPro" id="IPR005845">
    <property type="entry name" value="A-D-PHexomutase_a/b/a-II"/>
</dbReference>
<keyword evidence="3" id="KW-0597">Phosphoprotein</keyword>
<dbReference type="SUPFAM" id="SSF53738">
    <property type="entry name" value="Phosphoglucomutase, first 3 domains"/>
    <property type="match status" value="3"/>
</dbReference>
<dbReference type="PROSITE" id="PS00710">
    <property type="entry name" value="PGM_PMM"/>
    <property type="match status" value="1"/>
</dbReference>
<evidence type="ECO:0000259" key="9">
    <source>
        <dbReference type="Pfam" id="PF02878"/>
    </source>
</evidence>
<name>A0A1V5MIJ1_UNCT6</name>
<dbReference type="InterPro" id="IPR036900">
    <property type="entry name" value="A-D-PHexomutase_C_sf"/>
</dbReference>
<dbReference type="Proteomes" id="UP000485484">
    <property type="component" value="Unassembled WGS sequence"/>
</dbReference>
<dbReference type="InterPro" id="IPR005843">
    <property type="entry name" value="A-D-PHexomutase_C"/>
</dbReference>
<dbReference type="AlphaFoldDB" id="A0A1V5MIJ1"/>
<dbReference type="GO" id="GO:0005975">
    <property type="term" value="P:carbohydrate metabolic process"/>
    <property type="evidence" value="ECO:0007669"/>
    <property type="project" value="InterPro"/>
</dbReference>
<dbReference type="GO" id="GO:0009252">
    <property type="term" value="P:peptidoglycan biosynthetic process"/>
    <property type="evidence" value="ECO:0007669"/>
    <property type="project" value="TreeGrafter"/>
</dbReference>
<reference evidence="12" key="1">
    <citation type="submission" date="2017-02" db="EMBL/GenBank/DDBJ databases">
        <title>Delving into the versatile metabolic prowess of the omnipresent phylum Bacteroidetes.</title>
        <authorList>
            <person name="Nobu M.K."/>
            <person name="Mei R."/>
            <person name="Narihiro T."/>
            <person name="Kuroda K."/>
            <person name="Liu W.-T."/>
        </authorList>
    </citation>
    <scope>NUCLEOTIDE SEQUENCE</scope>
    <source>
        <strain evidence="12">ADurb.Bin417</strain>
    </source>
</reference>
<dbReference type="GO" id="GO:0008966">
    <property type="term" value="F:phosphoglucosamine mutase activity"/>
    <property type="evidence" value="ECO:0007669"/>
    <property type="project" value="UniProtKB-EC"/>
</dbReference>
<comment type="cofactor">
    <cofactor evidence="1">
        <name>Mg(2+)</name>
        <dbReference type="ChEBI" id="CHEBI:18420"/>
    </cofactor>
</comment>
<comment type="similarity">
    <text evidence="2 7">Belongs to the phosphohexose mutase family.</text>
</comment>
<dbReference type="EC" id="5.4.2.10" evidence="12"/>
<evidence type="ECO:0000259" key="11">
    <source>
        <dbReference type="Pfam" id="PF02880"/>
    </source>
</evidence>
<dbReference type="PANTHER" id="PTHR42946">
    <property type="entry name" value="PHOSPHOHEXOSE MUTASE"/>
    <property type="match status" value="1"/>
</dbReference>
<proteinExistence type="inferred from homology"/>
<keyword evidence="5 7" id="KW-0460">Magnesium</keyword>
<dbReference type="PANTHER" id="PTHR42946:SF1">
    <property type="entry name" value="PHOSPHOGLUCOMUTASE (ALPHA-D-GLUCOSE-1,6-BISPHOSPHATE-DEPENDENT)"/>
    <property type="match status" value="1"/>
</dbReference>
<feature type="domain" description="Alpha-D-phosphohexomutase alpha/beta/alpha" evidence="10">
    <location>
        <begin position="149"/>
        <end position="248"/>
    </location>
</feature>
<evidence type="ECO:0000256" key="1">
    <source>
        <dbReference type="ARBA" id="ARBA00001946"/>
    </source>
</evidence>
<dbReference type="Pfam" id="PF02879">
    <property type="entry name" value="PGM_PMM_II"/>
    <property type="match status" value="1"/>
</dbReference>
<dbReference type="Pfam" id="PF02878">
    <property type="entry name" value="PGM_PMM_I"/>
    <property type="match status" value="1"/>
</dbReference>